<evidence type="ECO:0000313" key="2">
    <source>
        <dbReference type="Proteomes" id="UP000594342"/>
    </source>
</evidence>
<name>A0A5K0U7Y4_9VIRU</name>
<keyword evidence="2" id="KW-1185">Reference proteome</keyword>
<accession>A0A5K0U7Y4</accession>
<dbReference type="Proteomes" id="UP000594342">
    <property type="component" value="Unassembled WGS sequence"/>
</dbReference>
<reference evidence="1 2" key="1">
    <citation type="submission" date="2018-10" db="EMBL/GenBank/DDBJ databases">
        <authorList>
            <consortium name="IHU Genomes"/>
        </authorList>
    </citation>
    <scope>NUCLEOTIDE SEQUENCE [LARGE SCALE GENOMIC DNA]</scope>
    <source>
        <strain evidence="1 2">A1</strain>
    </source>
</reference>
<protein>
    <submittedName>
        <fullName evidence="1">Uncharacterized protein</fullName>
    </submittedName>
</protein>
<comment type="caution">
    <text evidence="1">The sequence shown here is derived from an EMBL/GenBank/DDBJ whole genome shotgun (WGS) entry which is preliminary data.</text>
</comment>
<organism evidence="1 2">
    <name type="scientific">Yasminevirus sp. GU-2018</name>
    <dbReference type="NCBI Taxonomy" id="2420051"/>
    <lineage>
        <taxon>Viruses</taxon>
        <taxon>Varidnaviria</taxon>
        <taxon>Bamfordvirae</taxon>
        <taxon>Nucleocytoviricota</taxon>
        <taxon>Megaviricetes</taxon>
        <taxon>Imitervirales</taxon>
        <taxon>Mimiviridae</taxon>
        <taxon>Klosneuvirinae</taxon>
        <taxon>Yasminevirus</taxon>
        <taxon>Yasminevirus saudimassiliense</taxon>
    </lineage>
</organism>
<evidence type="ECO:0000313" key="1">
    <source>
        <dbReference type="EMBL" id="VBB17604.1"/>
    </source>
</evidence>
<dbReference type="EMBL" id="UPSH01000001">
    <property type="protein sequence ID" value="VBB17604.1"/>
    <property type="molecule type" value="Genomic_DNA"/>
</dbReference>
<proteinExistence type="predicted"/>
<sequence length="109" mass="13022">MGSSYGKQRREEKQKRRIQCMNCHSAPAKHLRQFDYAKLPQEYFHRPESSVASLLAYRGIDDSQLYPDYWVHLPKQYAFTKYPLKVCETCYAKIKNDELQPWNSWKTLS</sequence>
<gene>
    <name evidence="1" type="ORF">YASMINEVIRUS_67</name>
</gene>